<keyword evidence="7" id="KW-1185">Reference proteome</keyword>
<name>A0A411HEQ6_9GAMM</name>
<keyword evidence="2" id="KW-0813">Transport</keyword>
<evidence type="ECO:0000256" key="1">
    <source>
        <dbReference type="ARBA" id="ARBA00005417"/>
    </source>
</evidence>
<dbReference type="KEGG" id="xbc:ELE36_00480"/>
<dbReference type="InterPro" id="IPR003439">
    <property type="entry name" value="ABC_transporter-like_ATP-bd"/>
</dbReference>
<dbReference type="AlphaFoldDB" id="A0A411HEQ6"/>
<dbReference type="PANTHER" id="PTHR43117">
    <property type="entry name" value="OSMOPROTECTANT IMPORT ATP-BINDING PROTEIN OSMV"/>
    <property type="match status" value="1"/>
</dbReference>
<dbReference type="InterPro" id="IPR003593">
    <property type="entry name" value="AAA+_ATPase"/>
</dbReference>
<evidence type="ECO:0000256" key="3">
    <source>
        <dbReference type="ARBA" id="ARBA00022741"/>
    </source>
</evidence>
<accession>A0A411HEQ6</accession>
<dbReference type="Proteomes" id="UP000291562">
    <property type="component" value="Chromosome"/>
</dbReference>
<dbReference type="GO" id="GO:0016887">
    <property type="term" value="F:ATP hydrolysis activity"/>
    <property type="evidence" value="ECO:0007669"/>
    <property type="project" value="InterPro"/>
</dbReference>
<organism evidence="6 7">
    <name type="scientific">Pseudolysobacter antarcticus</name>
    <dbReference type="NCBI Taxonomy" id="2511995"/>
    <lineage>
        <taxon>Bacteria</taxon>
        <taxon>Pseudomonadati</taxon>
        <taxon>Pseudomonadota</taxon>
        <taxon>Gammaproteobacteria</taxon>
        <taxon>Lysobacterales</taxon>
        <taxon>Rhodanobacteraceae</taxon>
        <taxon>Pseudolysobacter</taxon>
    </lineage>
</organism>
<reference evidence="6 7" key="1">
    <citation type="submission" date="2019-01" db="EMBL/GenBank/DDBJ databases">
        <title>Pseudolysobacter antarctica gen. nov., sp. nov., isolated from Fildes Peninsula, Antarctica.</title>
        <authorList>
            <person name="Wei Z."/>
            <person name="Peng F."/>
        </authorList>
    </citation>
    <scope>NUCLEOTIDE SEQUENCE [LARGE SCALE GENOMIC DNA]</scope>
    <source>
        <strain evidence="6 7">AQ6-296</strain>
    </source>
</reference>
<dbReference type="Gene3D" id="3.40.50.300">
    <property type="entry name" value="P-loop containing nucleotide triphosphate hydrolases"/>
    <property type="match status" value="1"/>
</dbReference>
<gene>
    <name evidence="6" type="ORF">ELE36_00480</name>
</gene>
<comment type="similarity">
    <text evidence="1">Belongs to the ABC transporter superfamily.</text>
</comment>
<dbReference type="Pfam" id="PF00005">
    <property type="entry name" value="ABC_tran"/>
    <property type="match status" value="1"/>
</dbReference>
<sequence>MFQLDNVSKYYGTTLALEGVTLEFPRGSISALIGSSGSGKSTVLRLLLGLERADSGVVRIDGVPLQNLDLLALRRGIGYVIQDGGLFPHLSAYDNLALLPQYVGWPKTRIEERIEILAALTHFPRDGLQRYPLELSGGQRQRVALMRALMLDPLALLLDEPLSALDPIVRYELQDELAAIFTGIDKTVVLVTHDLAEAAFLAPRLILLDAGKVQQSGDLDALRHTPANAWVERFVHARRDLTAASA</sequence>
<dbReference type="InterPro" id="IPR027417">
    <property type="entry name" value="P-loop_NTPase"/>
</dbReference>
<evidence type="ECO:0000313" key="7">
    <source>
        <dbReference type="Proteomes" id="UP000291562"/>
    </source>
</evidence>
<evidence type="ECO:0000259" key="5">
    <source>
        <dbReference type="PROSITE" id="PS50893"/>
    </source>
</evidence>
<keyword evidence="3" id="KW-0547">Nucleotide-binding</keyword>
<dbReference type="PANTHER" id="PTHR43117:SF4">
    <property type="entry name" value="OSMOPROTECTANT IMPORT ATP-BINDING PROTEIN OSMV"/>
    <property type="match status" value="1"/>
</dbReference>
<dbReference type="PROSITE" id="PS50893">
    <property type="entry name" value="ABC_TRANSPORTER_2"/>
    <property type="match status" value="1"/>
</dbReference>
<feature type="domain" description="ABC transporter" evidence="5">
    <location>
        <begin position="2"/>
        <end position="235"/>
    </location>
</feature>
<protein>
    <submittedName>
        <fullName evidence="6">ATP-binding cassette domain-containing protein</fullName>
    </submittedName>
</protein>
<evidence type="ECO:0000256" key="2">
    <source>
        <dbReference type="ARBA" id="ARBA00022448"/>
    </source>
</evidence>
<dbReference type="OrthoDB" id="9802264at2"/>
<dbReference type="SUPFAM" id="SSF52540">
    <property type="entry name" value="P-loop containing nucleoside triphosphate hydrolases"/>
    <property type="match status" value="1"/>
</dbReference>
<evidence type="ECO:0000313" key="6">
    <source>
        <dbReference type="EMBL" id="QBB68973.1"/>
    </source>
</evidence>
<dbReference type="EMBL" id="CP035704">
    <property type="protein sequence ID" value="QBB68973.1"/>
    <property type="molecule type" value="Genomic_DNA"/>
</dbReference>
<proteinExistence type="inferred from homology"/>
<dbReference type="GO" id="GO:0005524">
    <property type="term" value="F:ATP binding"/>
    <property type="evidence" value="ECO:0007669"/>
    <property type="project" value="UniProtKB-KW"/>
</dbReference>
<dbReference type="SMART" id="SM00382">
    <property type="entry name" value="AAA"/>
    <property type="match status" value="1"/>
</dbReference>
<evidence type="ECO:0000256" key="4">
    <source>
        <dbReference type="ARBA" id="ARBA00022840"/>
    </source>
</evidence>
<keyword evidence="4 6" id="KW-0067">ATP-binding</keyword>
<dbReference type="RefSeq" id="WP_129831224.1">
    <property type="nucleotide sequence ID" value="NZ_CP035704.1"/>
</dbReference>